<comment type="caution">
    <text evidence="1">The sequence shown here is derived from an EMBL/GenBank/DDBJ whole genome shotgun (WGS) entry which is preliminary data.</text>
</comment>
<accession>A0ACC2JU26</accession>
<proteinExistence type="predicted"/>
<evidence type="ECO:0000313" key="1">
    <source>
        <dbReference type="EMBL" id="KAJ8130817.1"/>
    </source>
</evidence>
<organism evidence="1 2">
    <name type="scientific">Lasiodiplodia mahajangana</name>
    <dbReference type="NCBI Taxonomy" id="1108764"/>
    <lineage>
        <taxon>Eukaryota</taxon>
        <taxon>Fungi</taxon>
        <taxon>Dikarya</taxon>
        <taxon>Ascomycota</taxon>
        <taxon>Pezizomycotina</taxon>
        <taxon>Dothideomycetes</taxon>
        <taxon>Dothideomycetes incertae sedis</taxon>
        <taxon>Botryosphaeriales</taxon>
        <taxon>Botryosphaeriaceae</taxon>
        <taxon>Lasiodiplodia</taxon>
    </lineage>
</organism>
<sequence>MVVSTTKQLPNTYNLWQRFSFSTDDRSWDAVAVPSWVGDKLNSAYTFIISLALVQFWTIVLSLILFIALRKYKNDASKLDPLAVTLWNKRGDLVNSVTEMLGFRGADWTRPWLLISIFIAVAAGVAKTAVTIIVAPLIIIDHAAPVNPAAVYTPDDTLMDNKTQAARFALEVPRFFRALGSAVVDDELRQKVKVGRAEPLGQTENGEDILRVDYSYGATGADLGIQKYFDLTFNVTGSCVTEYGWFQDSFPSTEIGAIDQYIIPFADDVQYTSIVDGRQPSATFYLGSQTRGTLDESNTTWGALVSSVDRTSFSVGTDPWYLTASISSNDTGAGYTVRPGRPGISCWEDAVWSYHGHNSTTIALTSDQLPGLGLSDSLQTMLAQYLGTPMVQQVGYHLQSSALMSAITSLDQIFDAGASSLHDDLERLVLTAYVVTINCLTDTTLYPITAVGTVPNIAIGDRGVVPGDLGYVVWSPDVATLSTLVIIAIPTILVGVWLIAIILIYLTPIKIVAVLDSSSLQEGRKPDGEEDSRPTANTAVKDVEGAKQSEKQ</sequence>
<gene>
    <name evidence="1" type="ORF">O1611_g2811</name>
</gene>
<name>A0ACC2JU26_9PEZI</name>
<dbReference type="Proteomes" id="UP001153332">
    <property type="component" value="Unassembled WGS sequence"/>
</dbReference>
<dbReference type="EMBL" id="JAPUUL010000417">
    <property type="protein sequence ID" value="KAJ8130817.1"/>
    <property type="molecule type" value="Genomic_DNA"/>
</dbReference>
<evidence type="ECO:0000313" key="2">
    <source>
        <dbReference type="Proteomes" id="UP001153332"/>
    </source>
</evidence>
<keyword evidence="2" id="KW-1185">Reference proteome</keyword>
<reference evidence="1" key="1">
    <citation type="submission" date="2022-12" db="EMBL/GenBank/DDBJ databases">
        <title>Genome Sequence of Lasiodiplodia mahajangana.</title>
        <authorList>
            <person name="Buettner E."/>
        </authorList>
    </citation>
    <scope>NUCLEOTIDE SEQUENCE</scope>
    <source>
        <strain evidence="1">VT137</strain>
    </source>
</reference>
<protein>
    <submittedName>
        <fullName evidence="1">Uncharacterized protein</fullName>
    </submittedName>
</protein>